<dbReference type="AlphaFoldDB" id="A0A016QT29"/>
<dbReference type="InterPro" id="IPR039424">
    <property type="entry name" value="SBP_5"/>
</dbReference>
<dbReference type="SUPFAM" id="SSF53850">
    <property type="entry name" value="Periplasmic binding protein-like II"/>
    <property type="match status" value="1"/>
</dbReference>
<dbReference type="Gene3D" id="3.40.190.10">
    <property type="entry name" value="Periplasmic binding protein-like II"/>
    <property type="match status" value="1"/>
</dbReference>
<dbReference type="GO" id="GO:1904680">
    <property type="term" value="F:peptide transmembrane transporter activity"/>
    <property type="evidence" value="ECO:0007669"/>
    <property type="project" value="TreeGrafter"/>
</dbReference>
<keyword evidence="3 4" id="KW-0732">Signal</keyword>
<dbReference type="PANTHER" id="PTHR30290">
    <property type="entry name" value="PERIPLASMIC BINDING COMPONENT OF ABC TRANSPORTER"/>
    <property type="match status" value="1"/>
</dbReference>
<dbReference type="Gene3D" id="3.90.76.10">
    <property type="entry name" value="Dipeptide-binding Protein, Domain 1"/>
    <property type="match status" value="1"/>
</dbReference>
<evidence type="ECO:0000256" key="1">
    <source>
        <dbReference type="ARBA" id="ARBA00005695"/>
    </source>
</evidence>
<dbReference type="InterPro" id="IPR030678">
    <property type="entry name" value="Peptide/Ni-bd"/>
</dbReference>
<dbReference type="RefSeq" id="WP_034353608.1">
    <property type="nucleotide sequence ID" value="NZ_JHAC01000009.1"/>
</dbReference>
<dbReference type="PROSITE" id="PS01040">
    <property type="entry name" value="SBP_BACTERIAL_5"/>
    <property type="match status" value="1"/>
</dbReference>
<evidence type="ECO:0000256" key="2">
    <source>
        <dbReference type="ARBA" id="ARBA00022448"/>
    </source>
</evidence>
<comment type="caution">
    <text evidence="6">The sequence shown here is derived from an EMBL/GenBank/DDBJ whole genome shotgun (WGS) entry which is preliminary data.</text>
</comment>
<gene>
    <name evidence="6" type="ORF">DEIPH_ctg009orf0021</name>
</gene>
<name>A0A016QT29_9DEIO</name>
<feature type="domain" description="Solute-binding protein family 5" evidence="5">
    <location>
        <begin position="67"/>
        <end position="445"/>
    </location>
</feature>
<sequence length="523" mass="56788">MNHASTAVLTLALLALSTTAGAATLVYGAGGDPVTLESGNINDTNSAIVQNQIYDTLTRVRPGTTTLAPGLATSWTANADRTSWTFNLRRNVKFHDGTPFNADAVIFNVNRWWDPEAPNTYRSQKAWESWKLVFGEPKGPQSLLKSLRKDSDFQVTFLLSRPLANFPDMIGANFFGIASPAAVKKAGANYGTPAAGAVGTGPYVFRSWVTGAQVMLAANPAYWGGKAKTETLLIRSIKDPSSRLNELRAGTLDFACDLNPDSLKSIRSDKNLTAVLRPSFNVGFLSLNTRQEQLKNVKVRQAIRLALNRKAIVDTFWGDLGIHDDSFVPPPLAWANSKKVGFTDMNAAAAKKLLAEAGYPQGFTLDLWYMPVSRPYFPTPKPIAEAMAADLGAVGIKVNLKTEDWAKYLDDRNKAPGFDMYMIGWTGQYGTPANFYDAFYGPGGTRDSGFDNQPLQDLLVRASAAKSKGQQTALYAQVHELTNAASVRIPVVHSRPLCAARTALSGWVPNPANSEPFSTISKK</sequence>
<protein>
    <submittedName>
        <fullName evidence="6">Dipeptide ABC transporter substrate-binding protein</fullName>
    </submittedName>
</protein>
<dbReference type="STRING" id="1476583.DEIPH_ctg009orf0021"/>
<dbReference type="PIRSF" id="PIRSF002741">
    <property type="entry name" value="MppA"/>
    <property type="match status" value="1"/>
</dbReference>
<dbReference type="Pfam" id="PF00496">
    <property type="entry name" value="SBP_bac_5"/>
    <property type="match status" value="1"/>
</dbReference>
<comment type="similarity">
    <text evidence="1">Belongs to the bacterial solute-binding protein 5 family.</text>
</comment>
<evidence type="ECO:0000256" key="3">
    <source>
        <dbReference type="ARBA" id="ARBA00022729"/>
    </source>
</evidence>
<dbReference type="PANTHER" id="PTHR30290:SF9">
    <property type="entry name" value="OLIGOPEPTIDE-BINDING PROTEIN APPA"/>
    <property type="match status" value="1"/>
</dbReference>
<dbReference type="InterPro" id="IPR023765">
    <property type="entry name" value="SBP_5_CS"/>
</dbReference>
<organism evidence="6 7">
    <name type="scientific">Deinococcus phoenicis</name>
    <dbReference type="NCBI Taxonomy" id="1476583"/>
    <lineage>
        <taxon>Bacteria</taxon>
        <taxon>Thermotogati</taxon>
        <taxon>Deinococcota</taxon>
        <taxon>Deinococci</taxon>
        <taxon>Deinococcales</taxon>
        <taxon>Deinococcaceae</taxon>
        <taxon>Deinococcus</taxon>
    </lineage>
</organism>
<dbReference type="Gene3D" id="3.10.105.10">
    <property type="entry name" value="Dipeptide-binding Protein, Domain 3"/>
    <property type="match status" value="1"/>
</dbReference>
<feature type="chain" id="PRO_5001485626" evidence="4">
    <location>
        <begin position="23"/>
        <end position="523"/>
    </location>
</feature>
<keyword evidence="2" id="KW-0813">Transport</keyword>
<evidence type="ECO:0000256" key="4">
    <source>
        <dbReference type="SAM" id="SignalP"/>
    </source>
</evidence>
<accession>A0A016QT29</accession>
<proteinExistence type="inferred from homology"/>
<evidence type="ECO:0000259" key="5">
    <source>
        <dbReference type="Pfam" id="PF00496"/>
    </source>
</evidence>
<dbReference type="PATRIC" id="fig|1476583.3.peg.594"/>
<dbReference type="CDD" id="cd08493">
    <property type="entry name" value="PBP2_DppA_like"/>
    <property type="match status" value="1"/>
</dbReference>
<dbReference type="EMBL" id="JHAC01000009">
    <property type="protein sequence ID" value="EYB69280.1"/>
    <property type="molecule type" value="Genomic_DNA"/>
</dbReference>
<dbReference type="InterPro" id="IPR000914">
    <property type="entry name" value="SBP_5_dom"/>
</dbReference>
<dbReference type="Proteomes" id="UP000020492">
    <property type="component" value="Unassembled WGS sequence"/>
</dbReference>
<dbReference type="GO" id="GO:0043190">
    <property type="term" value="C:ATP-binding cassette (ABC) transporter complex"/>
    <property type="evidence" value="ECO:0007669"/>
    <property type="project" value="InterPro"/>
</dbReference>
<dbReference type="GO" id="GO:0015833">
    <property type="term" value="P:peptide transport"/>
    <property type="evidence" value="ECO:0007669"/>
    <property type="project" value="TreeGrafter"/>
</dbReference>
<reference evidence="6 7" key="1">
    <citation type="submission" date="2014-03" db="EMBL/GenBank/DDBJ databases">
        <title>Draft genome sequence of Deinococcus phoenicis 1P10ME.</title>
        <authorList>
            <person name="Stepanov V.G."/>
            <person name="Vaishampayan P."/>
            <person name="Venkateswaran K."/>
            <person name="Fox G.E."/>
        </authorList>
    </citation>
    <scope>NUCLEOTIDE SEQUENCE [LARGE SCALE GENOMIC DNA]</scope>
    <source>
        <strain evidence="6 7">1P10ME</strain>
    </source>
</reference>
<evidence type="ECO:0000313" key="6">
    <source>
        <dbReference type="EMBL" id="EYB69280.1"/>
    </source>
</evidence>
<evidence type="ECO:0000313" key="7">
    <source>
        <dbReference type="Proteomes" id="UP000020492"/>
    </source>
</evidence>
<dbReference type="GO" id="GO:0042597">
    <property type="term" value="C:periplasmic space"/>
    <property type="evidence" value="ECO:0007669"/>
    <property type="project" value="UniProtKB-ARBA"/>
</dbReference>
<feature type="signal peptide" evidence="4">
    <location>
        <begin position="1"/>
        <end position="22"/>
    </location>
</feature>
<keyword evidence="7" id="KW-1185">Reference proteome</keyword>
<dbReference type="eggNOG" id="COG0747">
    <property type="taxonomic scope" value="Bacteria"/>
</dbReference>